<evidence type="ECO:0000313" key="2">
    <source>
        <dbReference type="Proteomes" id="UP001152320"/>
    </source>
</evidence>
<keyword evidence="2" id="KW-1185">Reference proteome</keyword>
<proteinExistence type="predicted"/>
<name>A0A9Q0YIU3_HOLLE</name>
<dbReference type="Proteomes" id="UP001152320">
    <property type="component" value="Chromosome 20"/>
</dbReference>
<comment type="caution">
    <text evidence="1">The sequence shown here is derived from an EMBL/GenBank/DDBJ whole genome shotgun (WGS) entry which is preliminary data.</text>
</comment>
<dbReference type="AlphaFoldDB" id="A0A9Q0YIU3"/>
<gene>
    <name evidence="1" type="ORF">HOLleu_38024</name>
</gene>
<evidence type="ECO:0000313" key="1">
    <source>
        <dbReference type="EMBL" id="KAJ8022974.1"/>
    </source>
</evidence>
<reference evidence="1" key="1">
    <citation type="submission" date="2021-10" db="EMBL/GenBank/DDBJ databases">
        <title>Tropical sea cucumber genome reveals ecological adaptation and Cuvierian tubules defense mechanism.</title>
        <authorList>
            <person name="Chen T."/>
        </authorList>
    </citation>
    <scope>NUCLEOTIDE SEQUENCE</scope>
    <source>
        <strain evidence="1">Nanhai2018</strain>
        <tissue evidence="1">Muscle</tissue>
    </source>
</reference>
<protein>
    <submittedName>
        <fullName evidence="1">Uncharacterized protein</fullName>
    </submittedName>
</protein>
<sequence>MSEWGITGANKEYGQPRMEHRVVSDGFRIFAKQPTRIPVRQVGRLYKEKKNKRLQWNWS</sequence>
<accession>A0A9Q0YIU3</accession>
<dbReference type="EMBL" id="JAIZAY010000020">
    <property type="protein sequence ID" value="KAJ8022974.1"/>
    <property type="molecule type" value="Genomic_DNA"/>
</dbReference>
<organism evidence="1 2">
    <name type="scientific">Holothuria leucospilota</name>
    <name type="common">Black long sea cucumber</name>
    <name type="synonym">Mertensiothuria leucospilota</name>
    <dbReference type="NCBI Taxonomy" id="206669"/>
    <lineage>
        <taxon>Eukaryota</taxon>
        <taxon>Metazoa</taxon>
        <taxon>Echinodermata</taxon>
        <taxon>Eleutherozoa</taxon>
        <taxon>Echinozoa</taxon>
        <taxon>Holothuroidea</taxon>
        <taxon>Aspidochirotacea</taxon>
        <taxon>Aspidochirotida</taxon>
        <taxon>Holothuriidae</taxon>
        <taxon>Holothuria</taxon>
    </lineage>
</organism>